<dbReference type="Pfam" id="PF01494">
    <property type="entry name" value="FAD_binding_3"/>
    <property type="match status" value="1"/>
</dbReference>
<accession>A0A1H5TEB7</accession>
<dbReference type="PANTHER" id="PTHR43747">
    <property type="entry name" value="FAD-BINDING PROTEIN"/>
    <property type="match status" value="1"/>
</dbReference>
<dbReference type="OrthoDB" id="103324at2"/>
<dbReference type="InterPro" id="IPR036188">
    <property type="entry name" value="FAD/NAD-bd_sf"/>
</dbReference>
<dbReference type="InterPro" id="IPR050816">
    <property type="entry name" value="Flavin-dep_Halogenase_NPB"/>
</dbReference>
<dbReference type="Proteomes" id="UP000236745">
    <property type="component" value="Unassembled WGS sequence"/>
</dbReference>
<name>A0A1H5TEB7_9GAMM</name>
<gene>
    <name evidence="2" type="ORF">SAMN05444390_10134</name>
</gene>
<dbReference type="AlphaFoldDB" id="A0A1H5TEB7"/>
<dbReference type="RefSeq" id="WP_104001073.1">
    <property type="nucleotide sequence ID" value="NZ_FNVQ01000001.1"/>
</dbReference>
<dbReference type="GO" id="GO:0071949">
    <property type="term" value="F:FAD binding"/>
    <property type="evidence" value="ECO:0007669"/>
    <property type="project" value="InterPro"/>
</dbReference>
<proteinExistence type="predicted"/>
<reference evidence="2 3" key="1">
    <citation type="submission" date="2016-10" db="EMBL/GenBank/DDBJ databases">
        <authorList>
            <person name="de Groot N.N."/>
        </authorList>
    </citation>
    <scope>NUCLEOTIDE SEQUENCE [LARGE SCALE GENOMIC DNA]</scope>
    <source>
        <strain evidence="2 3">DSM 22012</strain>
    </source>
</reference>
<sequence>MNSSNGVVDLLVIGAGPSGAVVSAMLVRQGYRVVVLEKGHFPRFSIGESLLPQCMEFLAEAGMKERVEAEGFQFKNGAAFAFGECRDAFDFTEKFSPGPGTTFQVPRARFDQVLADEAQQVGADIRYGHEVTAIERDGAVSRLSVVTDAGESYQIEAGFVLDASGFGRVMPRLLGLDRPSELPLRKSIMTHVEDRIDDQEYDRNKILITVHPQHQDVWFWLIPFSDGRSSVGVVAHKEFYDRYGEDDARTLKTLIGESGWPAALLAGAEFDTQVRSQVGYSANVSQLHGDGFALLGNAGEFLDPVFSSGVTIAMKSASLAAKALDRHLRGESVDWNTDYAEPLMQGVNTFREFVLGWYDGRLQDVIFSAEKNAEVKRMISSVLAGYAWDTQNPYVKDPKRLSTLAEICRARA</sequence>
<dbReference type="InterPro" id="IPR002938">
    <property type="entry name" value="FAD-bd"/>
</dbReference>
<evidence type="ECO:0000259" key="1">
    <source>
        <dbReference type="Pfam" id="PF01494"/>
    </source>
</evidence>
<feature type="domain" description="FAD-binding" evidence="1">
    <location>
        <begin position="8"/>
        <end position="338"/>
    </location>
</feature>
<dbReference type="Gene3D" id="3.50.50.60">
    <property type="entry name" value="FAD/NAD(P)-binding domain"/>
    <property type="match status" value="1"/>
</dbReference>
<dbReference type="EMBL" id="FNVQ01000001">
    <property type="protein sequence ID" value="SEF60347.1"/>
    <property type="molecule type" value="Genomic_DNA"/>
</dbReference>
<dbReference type="PANTHER" id="PTHR43747:SF1">
    <property type="entry name" value="SLR1998 PROTEIN"/>
    <property type="match status" value="1"/>
</dbReference>
<evidence type="ECO:0000313" key="2">
    <source>
        <dbReference type="EMBL" id="SEF60347.1"/>
    </source>
</evidence>
<organism evidence="2 3">
    <name type="scientific">Marinobacterium lutimaris</name>
    <dbReference type="NCBI Taxonomy" id="568106"/>
    <lineage>
        <taxon>Bacteria</taxon>
        <taxon>Pseudomonadati</taxon>
        <taxon>Pseudomonadota</taxon>
        <taxon>Gammaproteobacteria</taxon>
        <taxon>Oceanospirillales</taxon>
        <taxon>Oceanospirillaceae</taxon>
        <taxon>Marinobacterium</taxon>
    </lineage>
</organism>
<protein>
    <submittedName>
        <fullName evidence="2">Dehydrogenase (Flavoprotein)</fullName>
    </submittedName>
</protein>
<dbReference type="SUPFAM" id="SSF51905">
    <property type="entry name" value="FAD/NAD(P)-binding domain"/>
    <property type="match status" value="1"/>
</dbReference>
<evidence type="ECO:0000313" key="3">
    <source>
        <dbReference type="Proteomes" id="UP000236745"/>
    </source>
</evidence>
<keyword evidence="3" id="KW-1185">Reference proteome</keyword>